<name>A0A814CNH2_9BILA</name>
<dbReference type="Proteomes" id="UP000663860">
    <property type="component" value="Unassembled WGS sequence"/>
</dbReference>
<evidence type="ECO:0000313" key="2">
    <source>
        <dbReference type="EMBL" id="CAF0946968.1"/>
    </source>
</evidence>
<sequence length="77" mass="8994">MTLYTDLLTNEINRFESEQEELKLRNELMNKVTCVISKLNIFEDKISLGYPLLIKRGSKRHDCKPIKVLNALITLNE</sequence>
<dbReference type="AlphaFoldDB" id="A0A814CNH2"/>
<evidence type="ECO:0000256" key="1">
    <source>
        <dbReference type="SAM" id="Coils"/>
    </source>
</evidence>
<feature type="coiled-coil region" evidence="1">
    <location>
        <begin position="5"/>
        <end position="32"/>
    </location>
</feature>
<comment type="caution">
    <text evidence="2">The sequence shown here is derived from an EMBL/GenBank/DDBJ whole genome shotgun (WGS) entry which is preliminary data.</text>
</comment>
<organism evidence="2 4">
    <name type="scientific">Adineta steineri</name>
    <dbReference type="NCBI Taxonomy" id="433720"/>
    <lineage>
        <taxon>Eukaryota</taxon>
        <taxon>Metazoa</taxon>
        <taxon>Spiralia</taxon>
        <taxon>Gnathifera</taxon>
        <taxon>Rotifera</taxon>
        <taxon>Eurotatoria</taxon>
        <taxon>Bdelloidea</taxon>
        <taxon>Adinetida</taxon>
        <taxon>Adinetidae</taxon>
        <taxon>Adineta</taxon>
    </lineage>
</organism>
<gene>
    <name evidence="2" type="ORF">IZO911_LOCUS14770</name>
    <name evidence="3" type="ORF">KXQ929_LOCUS27587</name>
</gene>
<protein>
    <submittedName>
        <fullName evidence="2">Uncharacterized protein</fullName>
    </submittedName>
</protein>
<proteinExistence type="predicted"/>
<evidence type="ECO:0000313" key="4">
    <source>
        <dbReference type="Proteomes" id="UP000663860"/>
    </source>
</evidence>
<accession>A0A814CNH2</accession>
<reference evidence="2" key="1">
    <citation type="submission" date="2021-02" db="EMBL/GenBank/DDBJ databases">
        <authorList>
            <person name="Nowell W R."/>
        </authorList>
    </citation>
    <scope>NUCLEOTIDE SEQUENCE</scope>
</reference>
<dbReference type="Proteomes" id="UP000663868">
    <property type="component" value="Unassembled WGS sequence"/>
</dbReference>
<dbReference type="EMBL" id="CAJNOE010000124">
    <property type="protein sequence ID" value="CAF0946968.1"/>
    <property type="molecule type" value="Genomic_DNA"/>
</dbReference>
<evidence type="ECO:0000313" key="3">
    <source>
        <dbReference type="EMBL" id="CAF3985376.1"/>
    </source>
</evidence>
<dbReference type="EMBL" id="CAJOBB010002629">
    <property type="protein sequence ID" value="CAF3985376.1"/>
    <property type="molecule type" value="Genomic_DNA"/>
</dbReference>
<keyword evidence="1" id="KW-0175">Coiled coil</keyword>